<dbReference type="GO" id="GO:0016301">
    <property type="term" value="F:kinase activity"/>
    <property type="evidence" value="ECO:0007669"/>
    <property type="project" value="UniProtKB-KW"/>
</dbReference>
<evidence type="ECO:0000313" key="14">
    <source>
        <dbReference type="EMBL" id="SHJ62624.1"/>
    </source>
</evidence>
<dbReference type="Gene3D" id="2.70.70.10">
    <property type="entry name" value="Glucose Permease (Domain IIA)"/>
    <property type="match status" value="1"/>
</dbReference>
<accession>A0A1M6KUW4</accession>
<feature type="domain" description="PTS EIIB type-1" evidence="13">
    <location>
        <begin position="31"/>
        <end position="112"/>
    </location>
</feature>
<keyword evidence="15" id="KW-1185">Reference proteome</keyword>
<gene>
    <name evidence="14" type="ORF">SAMN02745912_00546</name>
</gene>
<comment type="subcellular location">
    <subcellularLocation>
        <location evidence="1">Cytoplasm</location>
    </subcellularLocation>
</comment>
<keyword evidence="4" id="KW-0762">Sugar transport</keyword>
<protein>
    <submittedName>
        <fullName evidence="14">PTS system, glucose subfamily, IIA component</fullName>
    </submittedName>
</protein>
<evidence type="ECO:0000256" key="5">
    <source>
        <dbReference type="ARBA" id="ARBA00022679"/>
    </source>
</evidence>
<evidence type="ECO:0000256" key="10">
    <source>
        <dbReference type="ARBA" id="ARBA00023136"/>
    </source>
</evidence>
<keyword evidence="5" id="KW-0808">Transferase</keyword>
<evidence type="ECO:0000256" key="8">
    <source>
        <dbReference type="ARBA" id="ARBA00022777"/>
    </source>
</evidence>
<dbReference type="InterPro" id="IPR001127">
    <property type="entry name" value="PTS_EIIA_1_perm"/>
</dbReference>
<evidence type="ECO:0000259" key="12">
    <source>
        <dbReference type="PROSITE" id="PS51093"/>
    </source>
</evidence>
<dbReference type="SUPFAM" id="SSF51261">
    <property type="entry name" value="Duplicated hybrid motif"/>
    <property type="match status" value="1"/>
</dbReference>
<dbReference type="Gene3D" id="3.30.1360.60">
    <property type="entry name" value="Glucose permease domain IIB"/>
    <property type="match status" value="1"/>
</dbReference>
<feature type="active site" description="Phosphocysteine intermediate; for EIIB activity" evidence="11">
    <location>
        <position position="53"/>
    </location>
</feature>
<dbReference type="GO" id="GO:0008982">
    <property type="term" value="F:protein-N(PI)-phosphohistidine-sugar phosphotransferase activity"/>
    <property type="evidence" value="ECO:0007669"/>
    <property type="project" value="InterPro"/>
</dbReference>
<dbReference type="Pfam" id="PF00367">
    <property type="entry name" value="PTS_EIIB"/>
    <property type="match status" value="1"/>
</dbReference>
<evidence type="ECO:0000256" key="1">
    <source>
        <dbReference type="ARBA" id="ARBA00004496"/>
    </source>
</evidence>
<reference evidence="14 15" key="1">
    <citation type="submission" date="2016-11" db="EMBL/GenBank/DDBJ databases">
        <authorList>
            <person name="Jaros S."/>
            <person name="Januszkiewicz K."/>
            <person name="Wedrychowicz H."/>
        </authorList>
    </citation>
    <scope>NUCLEOTIDE SEQUENCE [LARGE SCALE GENOMIC DNA]</scope>
    <source>
        <strain evidence="14 15">DSM 15212</strain>
    </source>
</reference>
<dbReference type="CDD" id="cd00212">
    <property type="entry name" value="PTS_IIB_glc"/>
    <property type="match status" value="1"/>
</dbReference>
<dbReference type="SUPFAM" id="SSF55604">
    <property type="entry name" value="Glucose permease domain IIB"/>
    <property type="match status" value="1"/>
</dbReference>
<dbReference type="EMBL" id="FRAG01000004">
    <property type="protein sequence ID" value="SHJ62624.1"/>
    <property type="molecule type" value="Genomic_DNA"/>
</dbReference>
<dbReference type="InterPro" id="IPR018113">
    <property type="entry name" value="PTrfase_EIIB_Cys"/>
</dbReference>
<name>A0A1M6KUW4_PARC5</name>
<keyword evidence="10" id="KW-0472">Membrane</keyword>
<dbReference type="InterPro" id="IPR050890">
    <property type="entry name" value="PTS_EIIA_component"/>
</dbReference>
<dbReference type="PROSITE" id="PS51093">
    <property type="entry name" value="PTS_EIIA_TYPE_1"/>
    <property type="match status" value="1"/>
</dbReference>
<keyword evidence="3" id="KW-1003">Cell membrane</keyword>
<evidence type="ECO:0000313" key="15">
    <source>
        <dbReference type="Proteomes" id="UP000184465"/>
    </source>
</evidence>
<evidence type="ECO:0000256" key="11">
    <source>
        <dbReference type="PROSITE-ProRule" id="PRU00421"/>
    </source>
</evidence>
<evidence type="ECO:0000256" key="4">
    <source>
        <dbReference type="ARBA" id="ARBA00022597"/>
    </source>
</evidence>
<dbReference type="RefSeq" id="WP_073146841.1">
    <property type="nucleotide sequence ID" value="NZ_FRAG01000004.1"/>
</dbReference>
<dbReference type="OrthoDB" id="9764327at2"/>
<dbReference type="PANTHER" id="PTHR45008">
    <property type="entry name" value="PTS SYSTEM GLUCOSE-SPECIFIC EIIA COMPONENT"/>
    <property type="match status" value="1"/>
</dbReference>
<dbReference type="STRING" id="1121301.SAMN02745912_00546"/>
<dbReference type="Proteomes" id="UP000184465">
    <property type="component" value="Unassembled WGS sequence"/>
</dbReference>
<evidence type="ECO:0000256" key="9">
    <source>
        <dbReference type="ARBA" id="ARBA00022989"/>
    </source>
</evidence>
<proteinExistence type="predicted"/>
<dbReference type="PANTHER" id="PTHR45008:SF1">
    <property type="entry name" value="PTS SYSTEM GLUCOSE-SPECIFIC EIIA COMPONENT"/>
    <property type="match status" value="1"/>
</dbReference>
<dbReference type="PROSITE" id="PS01035">
    <property type="entry name" value="PTS_EIIB_TYPE_1_CYS"/>
    <property type="match status" value="1"/>
</dbReference>
<evidence type="ECO:0000256" key="7">
    <source>
        <dbReference type="ARBA" id="ARBA00022692"/>
    </source>
</evidence>
<dbReference type="GO" id="GO:0005737">
    <property type="term" value="C:cytoplasm"/>
    <property type="evidence" value="ECO:0007669"/>
    <property type="project" value="UniProtKB-SubCell"/>
</dbReference>
<dbReference type="NCBIfam" id="TIGR00826">
    <property type="entry name" value="EIIB_glc"/>
    <property type="match status" value="1"/>
</dbReference>
<keyword evidence="7" id="KW-0812">Transmembrane</keyword>
<sequence>MFKGTLQSSSEETIAIKDNDDKLSSKVLKLQDLATDVLDALGGKKNIINLDACITRLRISVNNIDAVDKKRIIALGAGEVLEIGNKIQALFGTTSNELKEQIKKIIYEDKTSKAEEIVKEEKEFIKEVNGEDLFVAPLSGKLLSLEYVPDDMFSKKLMGEGFAIDPADGEVVSPVNGKIETLFPTKHAIGIISENGHKILIHFGIDTVNLKGRGFKPLVKQGDIVKVGQPILSVNLIEVKAKATSIITPIIFTNLLQEEKLFFKMGLDVKAGQGQIINIK</sequence>
<dbReference type="PROSITE" id="PS00371">
    <property type="entry name" value="PTS_EIIA_TYPE_1_HIS"/>
    <property type="match status" value="1"/>
</dbReference>
<keyword evidence="2" id="KW-0813">Transport</keyword>
<dbReference type="Pfam" id="PF00358">
    <property type="entry name" value="PTS_EIIA_1"/>
    <property type="match status" value="1"/>
</dbReference>
<keyword evidence="6" id="KW-0598">Phosphotransferase system</keyword>
<evidence type="ECO:0000256" key="2">
    <source>
        <dbReference type="ARBA" id="ARBA00022448"/>
    </source>
</evidence>
<evidence type="ECO:0000259" key="13">
    <source>
        <dbReference type="PROSITE" id="PS51098"/>
    </source>
</evidence>
<dbReference type="GO" id="GO:0009401">
    <property type="term" value="P:phosphoenolpyruvate-dependent sugar phosphotransferase system"/>
    <property type="evidence" value="ECO:0007669"/>
    <property type="project" value="UniProtKB-KW"/>
</dbReference>
<evidence type="ECO:0000256" key="3">
    <source>
        <dbReference type="ARBA" id="ARBA00022475"/>
    </source>
</evidence>
<keyword evidence="9" id="KW-1133">Transmembrane helix</keyword>
<dbReference type="InterPro" id="IPR036878">
    <property type="entry name" value="Glu_permease_IIB"/>
</dbReference>
<dbReference type="InterPro" id="IPR011055">
    <property type="entry name" value="Dup_hybrid_motif"/>
</dbReference>
<dbReference type="NCBIfam" id="TIGR00830">
    <property type="entry name" value="PTBA"/>
    <property type="match status" value="1"/>
</dbReference>
<evidence type="ECO:0000256" key="6">
    <source>
        <dbReference type="ARBA" id="ARBA00022683"/>
    </source>
</evidence>
<organism evidence="14 15">
    <name type="scientific">Paramaledivibacter caminithermalis (strain DSM 15212 / CIP 107654 / DViRD3)</name>
    <name type="common">Clostridium caminithermale</name>
    <dbReference type="NCBI Taxonomy" id="1121301"/>
    <lineage>
        <taxon>Bacteria</taxon>
        <taxon>Bacillati</taxon>
        <taxon>Bacillota</taxon>
        <taxon>Clostridia</taxon>
        <taxon>Peptostreptococcales</taxon>
        <taxon>Caminicellaceae</taxon>
        <taxon>Paramaledivibacter</taxon>
    </lineage>
</organism>
<dbReference type="AlphaFoldDB" id="A0A1M6KUW4"/>
<dbReference type="InterPro" id="IPR001996">
    <property type="entry name" value="PTS_IIB_1"/>
</dbReference>
<dbReference type="FunFam" id="2.70.70.10:FF:000001">
    <property type="entry name" value="PTS system glucose-specific IIA component"/>
    <property type="match status" value="1"/>
</dbReference>
<dbReference type="PROSITE" id="PS51098">
    <property type="entry name" value="PTS_EIIB_TYPE_1"/>
    <property type="match status" value="1"/>
</dbReference>
<keyword evidence="8" id="KW-0418">Kinase</keyword>
<feature type="domain" description="PTS EIIA type-1" evidence="12">
    <location>
        <begin position="150"/>
        <end position="254"/>
    </location>
</feature>